<dbReference type="InterPro" id="IPR016181">
    <property type="entry name" value="Acyl_CoA_acyltransferase"/>
</dbReference>
<evidence type="ECO:0000256" key="1">
    <source>
        <dbReference type="ARBA" id="ARBA00022679"/>
    </source>
</evidence>
<proteinExistence type="predicted"/>
<dbReference type="Proteomes" id="UP001623591">
    <property type="component" value="Unassembled WGS sequence"/>
</dbReference>
<dbReference type="SUPFAM" id="SSF55729">
    <property type="entry name" value="Acyl-CoA N-acyltransferases (Nat)"/>
    <property type="match status" value="1"/>
</dbReference>
<dbReference type="CDD" id="cd04301">
    <property type="entry name" value="NAT_SF"/>
    <property type="match status" value="1"/>
</dbReference>
<feature type="domain" description="N-acetyltransferase" evidence="3">
    <location>
        <begin position="6"/>
        <end position="165"/>
    </location>
</feature>
<dbReference type="Gene3D" id="3.40.630.30">
    <property type="match status" value="1"/>
</dbReference>
<keyword evidence="5" id="KW-1185">Reference proteome</keyword>
<reference evidence="4 5" key="1">
    <citation type="submission" date="2024-11" db="EMBL/GenBank/DDBJ databases">
        <authorList>
            <person name="Heng Y.C."/>
            <person name="Lim A.C.H."/>
            <person name="Lee J.K.Y."/>
            <person name="Kittelmann S."/>
        </authorList>
    </citation>
    <scope>NUCLEOTIDE SEQUENCE [LARGE SCALE GENOMIC DNA]</scope>
    <source>
        <strain evidence="4 5">WILCCON 0185</strain>
    </source>
</reference>
<dbReference type="RefSeq" id="WP_406769658.1">
    <property type="nucleotide sequence ID" value="NZ_JBJHZZ010000005.1"/>
</dbReference>
<evidence type="ECO:0000259" key="3">
    <source>
        <dbReference type="PROSITE" id="PS51186"/>
    </source>
</evidence>
<protein>
    <submittedName>
        <fullName evidence="4">GNAT family N-acetyltransferase</fullName>
        <ecNumber evidence="4">2.3.-.-</ecNumber>
    </submittedName>
</protein>
<gene>
    <name evidence="4" type="ORF">ACJDUG_09470</name>
</gene>
<accession>A0ABW8T4A9</accession>
<evidence type="ECO:0000313" key="4">
    <source>
        <dbReference type="EMBL" id="MFL0247201.1"/>
    </source>
</evidence>
<evidence type="ECO:0000256" key="2">
    <source>
        <dbReference type="ARBA" id="ARBA00023315"/>
    </source>
</evidence>
<dbReference type="InterPro" id="IPR000182">
    <property type="entry name" value="GNAT_dom"/>
</dbReference>
<comment type="caution">
    <text evidence="4">The sequence shown here is derived from an EMBL/GenBank/DDBJ whole genome shotgun (WGS) entry which is preliminary data.</text>
</comment>
<dbReference type="InterPro" id="IPR050832">
    <property type="entry name" value="Bact_Acetyltransf"/>
</dbReference>
<dbReference type="EC" id="2.3.-.-" evidence="4"/>
<name>A0ABW8T4A9_9CLOT</name>
<dbReference type="PANTHER" id="PTHR43877">
    <property type="entry name" value="AMINOALKYLPHOSPHONATE N-ACETYLTRANSFERASE-RELATED-RELATED"/>
    <property type="match status" value="1"/>
</dbReference>
<sequence length="168" mass="19055">MDKMVFVVRKAEYEDIPQLKEVAREAFRLYAEGAGIAEIVGTLEETHEDLKKEIDNKLVLVAEADGLIVGSVRVEIKTDKTAYLSRFGVLGTYQSRGIGKQLIKAVDIEMEKLCVTNLYLNTASRMFSLVRFYYGLGFYIESTTKDQGYIRALLCKEYEYGVTNKLVI</sequence>
<dbReference type="PROSITE" id="PS51186">
    <property type="entry name" value="GNAT"/>
    <property type="match status" value="1"/>
</dbReference>
<dbReference type="PANTHER" id="PTHR43877:SF2">
    <property type="entry name" value="AMINOALKYLPHOSPHONATE N-ACETYLTRANSFERASE-RELATED"/>
    <property type="match status" value="1"/>
</dbReference>
<keyword evidence="1 4" id="KW-0808">Transferase</keyword>
<dbReference type="GO" id="GO:0016746">
    <property type="term" value="F:acyltransferase activity"/>
    <property type="evidence" value="ECO:0007669"/>
    <property type="project" value="UniProtKB-KW"/>
</dbReference>
<organism evidence="4 5">
    <name type="scientific">Candidatus Clostridium stratigraminis</name>
    <dbReference type="NCBI Taxonomy" id="3381661"/>
    <lineage>
        <taxon>Bacteria</taxon>
        <taxon>Bacillati</taxon>
        <taxon>Bacillota</taxon>
        <taxon>Clostridia</taxon>
        <taxon>Eubacteriales</taxon>
        <taxon>Clostridiaceae</taxon>
        <taxon>Clostridium</taxon>
    </lineage>
</organism>
<dbReference type="Pfam" id="PF13673">
    <property type="entry name" value="Acetyltransf_10"/>
    <property type="match status" value="1"/>
</dbReference>
<evidence type="ECO:0000313" key="5">
    <source>
        <dbReference type="Proteomes" id="UP001623591"/>
    </source>
</evidence>
<dbReference type="EMBL" id="JBJHZZ010000005">
    <property type="protein sequence ID" value="MFL0247201.1"/>
    <property type="molecule type" value="Genomic_DNA"/>
</dbReference>
<keyword evidence="2 4" id="KW-0012">Acyltransferase</keyword>